<evidence type="ECO:0000256" key="12">
    <source>
        <dbReference type="ARBA" id="ARBA00022989"/>
    </source>
</evidence>
<dbReference type="GO" id="GO:0009506">
    <property type="term" value="C:plasmodesma"/>
    <property type="evidence" value="ECO:0007669"/>
    <property type="project" value="TreeGrafter"/>
</dbReference>
<dbReference type="InterPro" id="IPR045272">
    <property type="entry name" value="ANXUR1/2-like"/>
</dbReference>
<keyword evidence="14" id="KW-0675">Receptor</keyword>
<evidence type="ECO:0000256" key="2">
    <source>
        <dbReference type="ARBA" id="ARBA00008536"/>
    </source>
</evidence>
<evidence type="ECO:0000256" key="13">
    <source>
        <dbReference type="ARBA" id="ARBA00023136"/>
    </source>
</evidence>
<evidence type="ECO:0000256" key="14">
    <source>
        <dbReference type="ARBA" id="ARBA00023170"/>
    </source>
</evidence>
<evidence type="ECO:0000256" key="8">
    <source>
        <dbReference type="ARBA" id="ARBA00022729"/>
    </source>
</evidence>
<reference evidence="19" key="1">
    <citation type="journal article" date="2023" name="bioRxiv">
        <title>Improved chromosome-level genome assembly for marigold (Tagetes erecta).</title>
        <authorList>
            <person name="Jiang F."/>
            <person name="Yuan L."/>
            <person name="Wang S."/>
            <person name="Wang H."/>
            <person name="Xu D."/>
            <person name="Wang A."/>
            <person name="Fan W."/>
        </authorList>
    </citation>
    <scope>NUCLEOTIDE SEQUENCE</scope>
    <source>
        <strain evidence="19">WSJ</strain>
        <tissue evidence="19">Leaf</tissue>
    </source>
</reference>
<dbReference type="GO" id="GO:0005886">
    <property type="term" value="C:plasma membrane"/>
    <property type="evidence" value="ECO:0007669"/>
    <property type="project" value="UniProtKB-SubCell"/>
</dbReference>
<sequence length="874" mass="100109">MAFDPIYLEENSNGLAYVARRRFDTRTLEGMIDPIIEGVTDEKGFIIRRGPNKNSLHTFIEIAYKCVAKPQHQRPTIKTVLKELEKALFFEESNKELEKTWELQEEGEQRPKTDETTNKFEKLQLLHQILIFDFGNSVFLPQNQEDEYLNFKFFGRPFYTDPEYAKTRKIKRALDVFSFAVVLFEILCGRLVNNLTHNMESFYAGSPDDIMYSIIEEQTSENNFLDGGANKDSLNTFLAIASQCIGETQDQRPTMKVVVKELEKALLFQNNNATPRFSFEDICQATQNFHNNNFIGEGGFGRVYKGAIQEGDLSKTFVAKRLDTRLGQGEQQFLSELQILLEYKHENVIGLIGYCDEKDEKIIVYEYASRGSLDRHLSNPSLTWMKRLNICIDVASALYFLHGGVGKQAKVIHRDIKTANILLNHDWKAKLADFGLSLISPLVQETDYVIDYACGTPGYLDPLYKISGFLTVESDIYSFGVVLFELLCGRTTFAIKKHDDHYLPEFIKNKFEEGKYDEVVFDQIREDIVSKSLTIFQEIAYQCLHLEREKRPTTKQVLMQLKKALKFQDEADCFLAPLAIQHCQNGTLHDIIPPNISNQMTPQSYFKYSKLAYSCLDEERAHSPDVENIVDILEKIADFSLALFLPPNQKDKALCLDTAVGTAFCIDPEYMMTGKLKRESDVYSFGVVMLEVLCGRIAHSSKEGDKGLAYMARQSYNTRTLEDMIDLIIKEETDENNSHFCTRPNKDSLHTFMEIAYQCVAETQDQRPSMKVVVKELEKSLLFQKNNKDNPKFSLGKSIKETLKMMTELIPPLGEKRRLRDGAMVEELRYLRCFRDKGGGGPVARSSGRGGDEERRERSRRGAAREVEMLIKDG</sequence>
<evidence type="ECO:0000256" key="11">
    <source>
        <dbReference type="ARBA" id="ARBA00022840"/>
    </source>
</evidence>
<evidence type="ECO:0000256" key="4">
    <source>
        <dbReference type="ARBA" id="ARBA00022475"/>
    </source>
</evidence>
<dbReference type="GO" id="GO:0005524">
    <property type="term" value="F:ATP binding"/>
    <property type="evidence" value="ECO:0007669"/>
    <property type="project" value="UniProtKB-UniRule"/>
</dbReference>
<feature type="region of interest" description="Disordered" evidence="17">
    <location>
        <begin position="838"/>
        <end position="874"/>
    </location>
</feature>
<dbReference type="SUPFAM" id="SSF56112">
    <property type="entry name" value="Protein kinase-like (PK-like)"/>
    <property type="match status" value="3"/>
</dbReference>
<dbReference type="InterPro" id="IPR008271">
    <property type="entry name" value="Ser/Thr_kinase_AS"/>
</dbReference>
<dbReference type="PANTHER" id="PTHR27003">
    <property type="entry name" value="OS07G0166700 PROTEIN"/>
    <property type="match status" value="1"/>
</dbReference>
<keyword evidence="15" id="KW-0325">Glycoprotein</keyword>
<evidence type="ECO:0000256" key="9">
    <source>
        <dbReference type="ARBA" id="ARBA00022741"/>
    </source>
</evidence>
<dbReference type="Proteomes" id="UP001229421">
    <property type="component" value="Unassembled WGS sequence"/>
</dbReference>
<gene>
    <name evidence="19" type="ORF">QVD17_14662</name>
</gene>
<keyword evidence="9 16" id="KW-0547">Nucleotide-binding</keyword>
<keyword evidence="12" id="KW-1133">Transmembrane helix</keyword>
<dbReference type="Gene3D" id="3.30.200.20">
    <property type="entry name" value="Phosphorylase Kinase, domain 1"/>
    <property type="match status" value="1"/>
</dbReference>
<keyword evidence="10" id="KW-0418">Kinase</keyword>
<feature type="compositionally biased region" description="Basic and acidic residues" evidence="17">
    <location>
        <begin position="863"/>
        <end position="874"/>
    </location>
</feature>
<feature type="binding site" evidence="16">
    <location>
        <position position="320"/>
    </location>
    <ligand>
        <name>ATP</name>
        <dbReference type="ChEBI" id="CHEBI:30616"/>
    </ligand>
</feature>
<evidence type="ECO:0000256" key="17">
    <source>
        <dbReference type="SAM" id="MobiDB-lite"/>
    </source>
</evidence>
<organism evidence="19 20">
    <name type="scientific">Tagetes erecta</name>
    <name type="common">African marigold</name>
    <dbReference type="NCBI Taxonomy" id="13708"/>
    <lineage>
        <taxon>Eukaryota</taxon>
        <taxon>Viridiplantae</taxon>
        <taxon>Streptophyta</taxon>
        <taxon>Embryophyta</taxon>
        <taxon>Tracheophyta</taxon>
        <taxon>Spermatophyta</taxon>
        <taxon>Magnoliopsida</taxon>
        <taxon>eudicotyledons</taxon>
        <taxon>Gunneridae</taxon>
        <taxon>Pentapetalae</taxon>
        <taxon>asterids</taxon>
        <taxon>campanulids</taxon>
        <taxon>Asterales</taxon>
        <taxon>Asteraceae</taxon>
        <taxon>Asteroideae</taxon>
        <taxon>Heliantheae alliance</taxon>
        <taxon>Tageteae</taxon>
        <taxon>Tagetes</taxon>
    </lineage>
</organism>
<keyword evidence="13" id="KW-0472">Membrane</keyword>
<comment type="similarity">
    <text evidence="3">In the C-terminal section; belongs to the protein kinase superfamily. Ser/Thr protein kinase family.</text>
</comment>
<keyword evidence="4" id="KW-1003">Cell membrane</keyword>
<dbReference type="Pfam" id="PF00069">
    <property type="entry name" value="Pkinase"/>
    <property type="match status" value="3"/>
</dbReference>
<dbReference type="GO" id="GO:0004674">
    <property type="term" value="F:protein serine/threonine kinase activity"/>
    <property type="evidence" value="ECO:0007669"/>
    <property type="project" value="UniProtKB-KW"/>
</dbReference>
<evidence type="ECO:0000313" key="20">
    <source>
        <dbReference type="Proteomes" id="UP001229421"/>
    </source>
</evidence>
<accession>A0AAD8KUG9</accession>
<dbReference type="InterPro" id="IPR011009">
    <property type="entry name" value="Kinase-like_dom_sf"/>
</dbReference>
<evidence type="ECO:0000256" key="5">
    <source>
        <dbReference type="ARBA" id="ARBA00022527"/>
    </source>
</evidence>
<evidence type="ECO:0000256" key="16">
    <source>
        <dbReference type="PROSITE-ProRule" id="PRU10141"/>
    </source>
</evidence>
<comment type="caution">
    <text evidence="19">The sequence shown here is derived from an EMBL/GenBank/DDBJ whole genome shotgun (WGS) entry which is preliminary data.</text>
</comment>
<evidence type="ECO:0000256" key="1">
    <source>
        <dbReference type="ARBA" id="ARBA00004251"/>
    </source>
</evidence>
<keyword evidence="7" id="KW-0812">Transmembrane</keyword>
<dbReference type="InterPro" id="IPR000719">
    <property type="entry name" value="Prot_kinase_dom"/>
</dbReference>
<keyword evidence="5" id="KW-0723">Serine/threonine-protein kinase</keyword>
<dbReference type="PROSITE" id="PS00107">
    <property type="entry name" value="PROTEIN_KINASE_ATP"/>
    <property type="match status" value="1"/>
</dbReference>
<dbReference type="PROSITE" id="PS50011">
    <property type="entry name" value="PROTEIN_KINASE_DOM"/>
    <property type="match status" value="2"/>
</dbReference>
<keyword evidence="8" id="KW-0732">Signal</keyword>
<evidence type="ECO:0000256" key="6">
    <source>
        <dbReference type="ARBA" id="ARBA00022679"/>
    </source>
</evidence>
<feature type="domain" description="Protein kinase" evidence="18">
    <location>
        <begin position="289"/>
        <end position="565"/>
    </location>
</feature>
<dbReference type="FunFam" id="1.10.510.10:FF:000240">
    <property type="entry name" value="Lectin-domain containing receptor kinase A4.3"/>
    <property type="match status" value="1"/>
</dbReference>
<evidence type="ECO:0000256" key="7">
    <source>
        <dbReference type="ARBA" id="ARBA00022692"/>
    </source>
</evidence>
<name>A0AAD8KUG9_TARER</name>
<evidence type="ECO:0000256" key="15">
    <source>
        <dbReference type="ARBA" id="ARBA00023180"/>
    </source>
</evidence>
<evidence type="ECO:0000259" key="18">
    <source>
        <dbReference type="PROSITE" id="PS50011"/>
    </source>
</evidence>
<dbReference type="GO" id="GO:0002229">
    <property type="term" value="P:defense response to oomycetes"/>
    <property type="evidence" value="ECO:0007669"/>
    <property type="project" value="UniProtKB-ARBA"/>
</dbReference>
<protein>
    <recommendedName>
        <fullName evidence="18">Protein kinase domain-containing protein</fullName>
    </recommendedName>
</protein>
<feature type="domain" description="Protein kinase" evidence="18">
    <location>
        <begin position="1"/>
        <end position="267"/>
    </location>
</feature>
<evidence type="ECO:0000313" key="19">
    <source>
        <dbReference type="EMBL" id="KAK1425995.1"/>
    </source>
</evidence>
<dbReference type="GO" id="GO:0004714">
    <property type="term" value="F:transmembrane receptor protein tyrosine kinase activity"/>
    <property type="evidence" value="ECO:0007669"/>
    <property type="project" value="InterPro"/>
</dbReference>
<evidence type="ECO:0000256" key="3">
    <source>
        <dbReference type="ARBA" id="ARBA00010217"/>
    </source>
</evidence>
<dbReference type="Gene3D" id="1.10.510.10">
    <property type="entry name" value="Transferase(Phosphotransferase) domain 1"/>
    <property type="match status" value="3"/>
</dbReference>
<dbReference type="PANTHER" id="PTHR27003:SF471">
    <property type="entry name" value="VASCULAR ENDOTHELIAL GROWTH FACTOR RECEPTOR 2 (VEGFR2)-RELATED"/>
    <property type="match status" value="1"/>
</dbReference>
<keyword evidence="11 16" id="KW-0067">ATP-binding</keyword>
<dbReference type="SMART" id="SM00220">
    <property type="entry name" value="S_TKc"/>
    <property type="match status" value="1"/>
</dbReference>
<dbReference type="InterPro" id="IPR017441">
    <property type="entry name" value="Protein_kinase_ATP_BS"/>
</dbReference>
<comment type="similarity">
    <text evidence="2">In the N-terminal section; belongs to the leguminous lectin family.</text>
</comment>
<dbReference type="FunFam" id="3.30.200.20:FF:000039">
    <property type="entry name" value="receptor-like protein kinase FERONIA"/>
    <property type="match status" value="1"/>
</dbReference>
<comment type="subcellular location">
    <subcellularLocation>
        <location evidence="1">Cell membrane</location>
        <topology evidence="1">Single-pass type I membrane protein</topology>
    </subcellularLocation>
</comment>
<dbReference type="PROSITE" id="PS00108">
    <property type="entry name" value="PROTEIN_KINASE_ST"/>
    <property type="match status" value="1"/>
</dbReference>
<keyword evidence="6" id="KW-0808">Transferase</keyword>
<evidence type="ECO:0000256" key="10">
    <source>
        <dbReference type="ARBA" id="ARBA00022777"/>
    </source>
</evidence>
<dbReference type="AlphaFoldDB" id="A0AAD8KUG9"/>
<proteinExistence type="inferred from homology"/>
<keyword evidence="20" id="KW-1185">Reference proteome</keyword>
<dbReference type="EMBL" id="JAUHHV010000004">
    <property type="protein sequence ID" value="KAK1425995.1"/>
    <property type="molecule type" value="Genomic_DNA"/>
</dbReference>